<accession>A0A4Q1SGT6</accession>
<feature type="coiled-coil region" evidence="4">
    <location>
        <begin position="160"/>
        <end position="187"/>
    </location>
</feature>
<keyword evidence="2 8" id="KW-0418">Kinase</keyword>
<keyword evidence="1" id="KW-0808">Transferase</keyword>
<keyword evidence="9" id="KW-1185">Reference proteome</keyword>
<dbReference type="Pfam" id="PF02518">
    <property type="entry name" value="HATPase_c"/>
    <property type="match status" value="1"/>
</dbReference>
<keyword evidence="5" id="KW-1133">Transmembrane helix</keyword>
<reference evidence="8 9" key="1">
    <citation type="journal article" date="2016" name="Int. J. Syst. Evol. Microbiol.">
        <title>Acidipila dinghuensis sp. nov., an acidobacterium isolated from forest soil.</title>
        <authorList>
            <person name="Jiang Y.W."/>
            <person name="Wang J."/>
            <person name="Chen M.H."/>
            <person name="Lv Y.Y."/>
            <person name="Qiu L.H."/>
        </authorList>
    </citation>
    <scope>NUCLEOTIDE SEQUENCE [LARGE SCALE GENOMIC DNA]</scope>
    <source>
        <strain evidence="8 9">DHOF10</strain>
    </source>
</reference>
<comment type="caution">
    <text evidence="8">The sequence shown here is derived from an EMBL/GenBank/DDBJ whole genome shotgun (WGS) entry which is preliminary data.</text>
</comment>
<dbReference type="InterPro" id="IPR011712">
    <property type="entry name" value="Sig_transdc_His_kin_sub3_dim/P"/>
</dbReference>
<dbReference type="AlphaFoldDB" id="A0A4Q1SGT6"/>
<dbReference type="GO" id="GO:0000155">
    <property type="term" value="F:phosphorelay sensor kinase activity"/>
    <property type="evidence" value="ECO:0007669"/>
    <property type="project" value="InterPro"/>
</dbReference>
<feature type="transmembrane region" description="Helical" evidence="5">
    <location>
        <begin position="138"/>
        <end position="159"/>
    </location>
</feature>
<dbReference type="GO" id="GO:0016020">
    <property type="term" value="C:membrane"/>
    <property type="evidence" value="ECO:0007669"/>
    <property type="project" value="InterPro"/>
</dbReference>
<feature type="transmembrane region" description="Helical" evidence="5">
    <location>
        <begin position="46"/>
        <end position="65"/>
    </location>
</feature>
<organism evidence="8 9">
    <name type="scientific">Silvibacterium dinghuense</name>
    <dbReference type="NCBI Taxonomy" id="1560006"/>
    <lineage>
        <taxon>Bacteria</taxon>
        <taxon>Pseudomonadati</taxon>
        <taxon>Acidobacteriota</taxon>
        <taxon>Terriglobia</taxon>
        <taxon>Terriglobales</taxon>
        <taxon>Acidobacteriaceae</taxon>
        <taxon>Silvibacterium</taxon>
    </lineage>
</organism>
<evidence type="ECO:0000259" key="7">
    <source>
        <dbReference type="Pfam" id="PF07730"/>
    </source>
</evidence>
<evidence type="ECO:0000313" key="9">
    <source>
        <dbReference type="Proteomes" id="UP000290253"/>
    </source>
</evidence>
<evidence type="ECO:0000256" key="5">
    <source>
        <dbReference type="SAM" id="Phobius"/>
    </source>
</evidence>
<dbReference type="EMBL" id="SDMK01000001">
    <property type="protein sequence ID" value="RXS96543.1"/>
    <property type="molecule type" value="Genomic_DNA"/>
</dbReference>
<keyword evidence="3" id="KW-0902">Two-component regulatory system</keyword>
<evidence type="ECO:0000256" key="2">
    <source>
        <dbReference type="ARBA" id="ARBA00022777"/>
    </source>
</evidence>
<sequence>MATILDSVRRELLRKRAAAPDWWDVIWLFYTIFLFIEPIERHNGAYWVQFGIVYAIFVALYMGLVFLRRQLYVYLCLLAMVALGVYYYRHNAAAYGMFMYVAAFAPFVSESVVVGAVAVAAMAVLTCVEGMLLQPNPWTWGFGTCLTLVIGGTNIFMSLRVRANKKLRMAQEEIEQLAKMAERERIARDLHDVLGHTLSVIVLKAELAGRLIGRDQEGDHSRATAEIGDVEQIARKALTEVREAIRGYRAEGLSAELRRAQSVLDAAGVALVCEEQPLQLSASEESVLSLVLREAVTNIVRHAQASRCLLRVEKSGEETRLIVEDNGRGGLKEDGNGVRGMRQRIEALGGEFATDTVEGRSGTRLTIRIPGTSTPNQPAWSSV</sequence>
<dbReference type="Gene3D" id="1.20.5.1930">
    <property type="match status" value="1"/>
</dbReference>
<dbReference type="SUPFAM" id="SSF55874">
    <property type="entry name" value="ATPase domain of HSP90 chaperone/DNA topoisomerase II/histidine kinase"/>
    <property type="match status" value="1"/>
</dbReference>
<dbReference type="PANTHER" id="PTHR24421">
    <property type="entry name" value="NITRATE/NITRITE SENSOR PROTEIN NARX-RELATED"/>
    <property type="match status" value="1"/>
</dbReference>
<dbReference type="InterPro" id="IPR036890">
    <property type="entry name" value="HATPase_C_sf"/>
</dbReference>
<name>A0A4Q1SGT6_9BACT</name>
<dbReference type="PANTHER" id="PTHR24421:SF63">
    <property type="entry name" value="SENSOR HISTIDINE KINASE DESK"/>
    <property type="match status" value="1"/>
</dbReference>
<dbReference type="OrthoDB" id="9797605at2"/>
<keyword evidence="4" id="KW-0175">Coiled coil</keyword>
<dbReference type="InterPro" id="IPR050482">
    <property type="entry name" value="Sensor_HK_TwoCompSys"/>
</dbReference>
<dbReference type="Pfam" id="PF07730">
    <property type="entry name" value="HisKA_3"/>
    <property type="match status" value="1"/>
</dbReference>
<dbReference type="Gene3D" id="3.30.565.10">
    <property type="entry name" value="Histidine kinase-like ATPase, C-terminal domain"/>
    <property type="match status" value="1"/>
</dbReference>
<dbReference type="Proteomes" id="UP000290253">
    <property type="component" value="Unassembled WGS sequence"/>
</dbReference>
<dbReference type="GO" id="GO:0046983">
    <property type="term" value="F:protein dimerization activity"/>
    <property type="evidence" value="ECO:0007669"/>
    <property type="project" value="InterPro"/>
</dbReference>
<gene>
    <name evidence="8" type="ORF">ESZ00_00880</name>
</gene>
<evidence type="ECO:0000259" key="6">
    <source>
        <dbReference type="Pfam" id="PF02518"/>
    </source>
</evidence>
<evidence type="ECO:0000256" key="3">
    <source>
        <dbReference type="ARBA" id="ARBA00023012"/>
    </source>
</evidence>
<feature type="domain" description="Signal transduction histidine kinase subgroup 3 dimerisation and phosphoacceptor" evidence="7">
    <location>
        <begin position="182"/>
        <end position="251"/>
    </location>
</feature>
<proteinExistence type="predicted"/>
<dbReference type="RefSeq" id="WP_129206292.1">
    <property type="nucleotide sequence ID" value="NZ_BMGU01000001.1"/>
</dbReference>
<evidence type="ECO:0000256" key="4">
    <source>
        <dbReference type="SAM" id="Coils"/>
    </source>
</evidence>
<protein>
    <submittedName>
        <fullName evidence="8">Sensor histidine kinase</fullName>
    </submittedName>
</protein>
<feature type="transmembrane region" description="Helical" evidence="5">
    <location>
        <begin position="71"/>
        <end position="88"/>
    </location>
</feature>
<evidence type="ECO:0000256" key="1">
    <source>
        <dbReference type="ARBA" id="ARBA00022679"/>
    </source>
</evidence>
<keyword evidence="5" id="KW-0812">Transmembrane</keyword>
<feature type="transmembrane region" description="Helical" evidence="5">
    <location>
        <begin position="100"/>
        <end position="126"/>
    </location>
</feature>
<keyword evidence="5" id="KW-0472">Membrane</keyword>
<evidence type="ECO:0000313" key="8">
    <source>
        <dbReference type="EMBL" id="RXS96543.1"/>
    </source>
</evidence>
<dbReference type="InterPro" id="IPR003594">
    <property type="entry name" value="HATPase_dom"/>
</dbReference>
<dbReference type="CDD" id="cd16917">
    <property type="entry name" value="HATPase_UhpB-NarQ-NarX-like"/>
    <property type="match status" value="1"/>
</dbReference>
<feature type="domain" description="Histidine kinase/HSP90-like ATPase" evidence="6">
    <location>
        <begin position="286"/>
        <end position="370"/>
    </location>
</feature>